<dbReference type="GO" id="GO:0003700">
    <property type="term" value="F:DNA-binding transcription factor activity"/>
    <property type="evidence" value="ECO:0007669"/>
    <property type="project" value="InterPro"/>
</dbReference>
<dbReference type="Gene3D" id="1.10.10.10">
    <property type="entry name" value="Winged helix-like DNA-binding domain superfamily/Winged helix DNA-binding domain"/>
    <property type="match status" value="1"/>
</dbReference>
<dbReference type="SMART" id="SM00895">
    <property type="entry name" value="FCD"/>
    <property type="match status" value="1"/>
</dbReference>
<dbReference type="GO" id="GO:0043565">
    <property type="term" value="F:sequence-specific DNA binding"/>
    <property type="evidence" value="ECO:0007669"/>
    <property type="project" value="InterPro"/>
</dbReference>
<evidence type="ECO:0000256" key="3">
    <source>
        <dbReference type="ARBA" id="ARBA00023163"/>
    </source>
</evidence>
<feature type="domain" description="HTH gntR-type" evidence="5">
    <location>
        <begin position="38"/>
        <end position="104"/>
    </location>
</feature>
<dbReference type="PROSITE" id="PS50949">
    <property type="entry name" value="HTH_GNTR"/>
    <property type="match status" value="1"/>
</dbReference>
<dbReference type="InterPro" id="IPR036390">
    <property type="entry name" value="WH_DNA-bd_sf"/>
</dbReference>
<evidence type="ECO:0000256" key="2">
    <source>
        <dbReference type="ARBA" id="ARBA00023125"/>
    </source>
</evidence>
<dbReference type="InterPro" id="IPR036388">
    <property type="entry name" value="WH-like_DNA-bd_sf"/>
</dbReference>
<dbReference type="InterPro" id="IPR011711">
    <property type="entry name" value="GntR_C"/>
</dbReference>
<dbReference type="Pfam" id="PF07729">
    <property type="entry name" value="FCD"/>
    <property type="match status" value="1"/>
</dbReference>
<dbReference type="CDD" id="cd07377">
    <property type="entry name" value="WHTH_GntR"/>
    <property type="match status" value="1"/>
</dbReference>
<dbReference type="Gene3D" id="1.20.120.530">
    <property type="entry name" value="GntR ligand-binding domain-like"/>
    <property type="match status" value="1"/>
</dbReference>
<accession>A0A645B1S8</accession>
<organism evidence="6">
    <name type="scientific">bioreactor metagenome</name>
    <dbReference type="NCBI Taxonomy" id="1076179"/>
    <lineage>
        <taxon>unclassified sequences</taxon>
        <taxon>metagenomes</taxon>
        <taxon>ecological metagenomes</taxon>
    </lineage>
</organism>
<dbReference type="Pfam" id="PF00392">
    <property type="entry name" value="GntR"/>
    <property type="match status" value="1"/>
</dbReference>
<evidence type="ECO:0000259" key="5">
    <source>
        <dbReference type="PROSITE" id="PS50949"/>
    </source>
</evidence>
<evidence type="ECO:0000256" key="4">
    <source>
        <dbReference type="SAM" id="MobiDB-lite"/>
    </source>
</evidence>
<evidence type="ECO:0000256" key="1">
    <source>
        <dbReference type="ARBA" id="ARBA00023015"/>
    </source>
</evidence>
<dbReference type="InterPro" id="IPR000485">
    <property type="entry name" value="AsnC-type_HTH_dom"/>
</dbReference>
<gene>
    <name evidence="6" type="ORF">SDC9_106197</name>
</gene>
<dbReference type="InterPro" id="IPR008920">
    <property type="entry name" value="TF_FadR/GntR_C"/>
</dbReference>
<dbReference type="PRINTS" id="PR00033">
    <property type="entry name" value="HTHASNC"/>
</dbReference>
<dbReference type="AlphaFoldDB" id="A0A645B1S8"/>
<keyword evidence="1" id="KW-0805">Transcription regulation</keyword>
<dbReference type="PANTHER" id="PTHR43537">
    <property type="entry name" value="TRANSCRIPTIONAL REGULATOR, GNTR FAMILY"/>
    <property type="match status" value="1"/>
</dbReference>
<dbReference type="PANTHER" id="PTHR43537:SF45">
    <property type="entry name" value="GNTR FAMILY REGULATORY PROTEIN"/>
    <property type="match status" value="1"/>
</dbReference>
<proteinExistence type="predicted"/>
<dbReference type="InterPro" id="IPR000524">
    <property type="entry name" value="Tscrpt_reg_HTH_GntR"/>
</dbReference>
<dbReference type="SMART" id="SM00345">
    <property type="entry name" value="HTH_GNTR"/>
    <property type="match status" value="1"/>
</dbReference>
<evidence type="ECO:0000313" key="6">
    <source>
        <dbReference type="EMBL" id="MPM59357.1"/>
    </source>
</evidence>
<protein>
    <recommendedName>
        <fullName evidence="5">HTH gntR-type domain-containing protein</fullName>
    </recommendedName>
</protein>
<keyword evidence="3" id="KW-0804">Transcription</keyword>
<dbReference type="EMBL" id="VSSQ01017250">
    <property type="protein sequence ID" value="MPM59357.1"/>
    <property type="molecule type" value="Genomic_DNA"/>
</dbReference>
<dbReference type="PRINTS" id="PR00035">
    <property type="entry name" value="HTHGNTR"/>
</dbReference>
<dbReference type="SUPFAM" id="SSF48008">
    <property type="entry name" value="GntR ligand-binding domain-like"/>
    <property type="match status" value="1"/>
</dbReference>
<feature type="region of interest" description="Disordered" evidence="4">
    <location>
        <begin position="1"/>
        <end position="20"/>
    </location>
</feature>
<keyword evidence="2" id="KW-0238">DNA-binding</keyword>
<reference evidence="6" key="1">
    <citation type="submission" date="2019-08" db="EMBL/GenBank/DDBJ databases">
        <authorList>
            <person name="Kucharzyk K."/>
            <person name="Murdoch R.W."/>
            <person name="Higgins S."/>
            <person name="Loffler F."/>
        </authorList>
    </citation>
    <scope>NUCLEOTIDE SEQUENCE</scope>
</reference>
<name>A0A645B1S8_9ZZZZ</name>
<sequence length="260" mass="28856">MPAVKSLPSKAKTSAASTSLVKAVKKKQRASPISRVRRERGSDVFQTLRDMAISYQLRPGERLSEIELAAQLGVSRTPVREALARLVTEGFLEPCTRGYMRRPLQVQDVLDLYEARMAVERECLRYAVERATDVQIAEMQSFLNLSRAAPPGTAVRELVELDEAFHNRIAAMSGNAELARMLGNLNERVRFIRWIDMENVGRDSTQKEHGAIADAIAQRDAKAAAALMDDHIALRREQIVDAVTQGLARIFLGDEAAKAS</sequence>
<dbReference type="SUPFAM" id="SSF46785">
    <property type="entry name" value="Winged helix' DNA-binding domain"/>
    <property type="match status" value="1"/>
</dbReference>
<comment type="caution">
    <text evidence="6">The sequence shown here is derived from an EMBL/GenBank/DDBJ whole genome shotgun (WGS) entry which is preliminary data.</text>
</comment>